<dbReference type="RefSeq" id="WP_369061819.1">
    <property type="nucleotide sequence ID" value="NZ_CP158375.1"/>
</dbReference>
<feature type="domain" description="Glyoxalase-like" evidence="1">
    <location>
        <begin position="11"/>
        <end position="108"/>
    </location>
</feature>
<dbReference type="EMBL" id="CP158375">
    <property type="protein sequence ID" value="XDO98137.1"/>
    <property type="molecule type" value="Genomic_DNA"/>
</dbReference>
<name>A0AB39KX13_9CAUL</name>
<reference evidence="2" key="1">
    <citation type="submission" date="2024-06" db="EMBL/GenBank/DDBJ databases">
        <title>Caulobacter inopinatus, sp. nov.</title>
        <authorList>
            <person name="Donachie S.P."/>
        </authorList>
    </citation>
    <scope>NUCLEOTIDE SEQUENCE</scope>
    <source>
        <strain evidence="2">73W</strain>
    </source>
</reference>
<dbReference type="InterPro" id="IPR025870">
    <property type="entry name" value="Glyoxalase-like_dom"/>
</dbReference>
<evidence type="ECO:0000259" key="1">
    <source>
        <dbReference type="Pfam" id="PF13468"/>
    </source>
</evidence>
<dbReference type="Gene3D" id="3.10.180.10">
    <property type="entry name" value="2,3-Dihydroxybiphenyl 1,2-Dioxygenase, domain 1"/>
    <property type="match status" value="1"/>
</dbReference>
<protein>
    <submittedName>
        <fullName evidence="2">VOC family protein</fullName>
    </submittedName>
</protein>
<dbReference type="SUPFAM" id="SSF54593">
    <property type="entry name" value="Glyoxalase/Bleomycin resistance protein/Dihydroxybiphenyl dioxygenase"/>
    <property type="match status" value="1"/>
</dbReference>
<organism evidence="2">
    <name type="scientific">Caulobacter sp. 73W</name>
    <dbReference type="NCBI Taxonomy" id="3161137"/>
    <lineage>
        <taxon>Bacteria</taxon>
        <taxon>Pseudomonadati</taxon>
        <taxon>Pseudomonadota</taxon>
        <taxon>Alphaproteobacteria</taxon>
        <taxon>Caulobacterales</taxon>
        <taxon>Caulobacteraceae</taxon>
        <taxon>Caulobacter</taxon>
    </lineage>
</organism>
<dbReference type="InterPro" id="IPR029068">
    <property type="entry name" value="Glyas_Bleomycin-R_OHBP_Dase"/>
</dbReference>
<dbReference type="Pfam" id="PF13468">
    <property type="entry name" value="Glyoxalase_3"/>
    <property type="match status" value="1"/>
</dbReference>
<proteinExistence type="predicted"/>
<dbReference type="AlphaFoldDB" id="A0AB39KX13"/>
<evidence type="ECO:0000313" key="2">
    <source>
        <dbReference type="EMBL" id="XDO98137.1"/>
    </source>
</evidence>
<sequence>MDQEKPHLVRHFVLTSPDIDAVSAKLQAFLQTPAGHRHDMGDVLGFRNEMMMVGDTMLELVQPTKPDHRLHRWFKEQGGEGGYMIVFQTFDADAFRARASAEKLRLTRDMLFRGQDMIQFDPKRFGTHLETYRYSLPNGWWGDPVGRKYEKSKLAKDVVAADVAVEHDPAEIAQQVGRLFQSPVSGMTVQFPGKVVRFSPKQQRLGLIGLDLQAADKANAGRTADICNVRFRLV</sequence>
<gene>
    <name evidence="2" type="ORF">ABOZ73_06905</name>
</gene>
<accession>A0AB39KX13</accession>